<gene>
    <name evidence="3" type="ORF">CYR55_07590</name>
</gene>
<name>A0A2N5EC53_9GAMM</name>
<dbReference type="PANTHER" id="PTHR30535:SF34">
    <property type="entry name" value="MOLYBDATE-BINDING PROTEIN MOLA"/>
    <property type="match status" value="1"/>
</dbReference>
<keyword evidence="4" id="KW-1185">Reference proteome</keyword>
<keyword evidence="1" id="KW-0732">Signal</keyword>
<dbReference type="EMBL" id="PJZF01000004">
    <property type="protein sequence ID" value="PLR39723.1"/>
    <property type="molecule type" value="Genomic_DNA"/>
</dbReference>
<protein>
    <submittedName>
        <fullName evidence="3">ABC transporter substrate-binding protein</fullName>
    </submittedName>
</protein>
<comment type="caution">
    <text evidence="3">The sequence shown here is derived from an EMBL/GenBank/DDBJ whole genome shotgun (WGS) entry which is preliminary data.</text>
</comment>
<dbReference type="OrthoDB" id="9775594at2"/>
<feature type="chain" id="PRO_5014769107" evidence="1">
    <location>
        <begin position="28"/>
        <end position="346"/>
    </location>
</feature>
<evidence type="ECO:0000256" key="1">
    <source>
        <dbReference type="SAM" id="SignalP"/>
    </source>
</evidence>
<proteinExistence type="predicted"/>
<dbReference type="AlphaFoldDB" id="A0A2N5EC53"/>
<reference evidence="3 4" key="1">
    <citation type="submission" date="2017-12" db="EMBL/GenBank/DDBJ databases">
        <title>Characterization of six clinical isolates of Enterochimera gen. nov., a novel genus of the Yersiniaciae family and the three species Enterochimera arupensis sp. nov., Enterochimera coloradensis sp. nov, and Enterochimera californica sp. nov.</title>
        <authorList>
            <person name="Rossi A."/>
            <person name="Fisher M."/>
        </authorList>
    </citation>
    <scope>NUCLEOTIDE SEQUENCE [LARGE SCALE GENOMIC DNA]</scope>
    <source>
        <strain evidence="4">2015-Iso6</strain>
    </source>
</reference>
<dbReference type="Proteomes" id="UP000234240">
    <property type="component" value="Unassembled WGS sequence"/>
</dbReference>
<dbReference type="SUPFAM" id="SSF53807">
    <property type="entry name" value="Helical backbone' metal receptor"/>
    <property type="match status" value="1"/>
</dbReference>
<dbReference type="Pfam" id="PF01497">
    <property type="entry name" value="Peripla_BP_2"/>
    <property type="match status" value="1"/>
</dbReference>
<accession>A0A2N5EC53</accession>
<organism evidence="3 4">
    <name type="scientific">Chimaeribacter californicus</name>
    <dbReference type="NCBI Taxonomy" id="2060067"/>
    <lineage>
        <taxon>Bacteria</taxon>
        <taxon>Pseudomonadati</taxon>
        <taxon>Pseudomonadota</taxon>
        <taxon>Gammaproteobacteria</taxon>
        <taxon>Enterobacterales</taxon>
        <taxon>Yersiniaceae</taxon>
        <taxon>Chimaeribacter</taxon>
    </lineage>
</organism>
<sequence>MKVIMNSRLRLIAAFSLLFGSFPSAFAADGVRQITDDTGKTVTVPGQVRHIADAWYAHHSLLMTLGAGSKIVATVNHPESRPWMFRLQPSLAQALSVHGITFNSEALLARQTDVIFVPAGDGDAPAYRQANIPTLEMRFTDYPSLKKSLLTTAAVLGTPDAAARAQAYNAYLDAQLTQTTQRTASLAPEQRPTVLHIASLHPLKIDGSDTLIDQWIQAAGGRNAAAAIKGNLHEISPEMILAWQPDIIILGADAGSIADSDYAALFTALKAVQQKRVYRNPAGVFPWDRYGTEAALQIPWAAKLLHPDLFPQNDMVKITRDFYQRFFDYRLSDAEAMRMLKGLGPE</sequence>
<dbReference type="InterPro" id="IPR002491">
    <property type="entry name" value="ABC_transptr_periplasmic_BD"/>
</dbReference>
<dbReference type="Gene3D" id="3.40.50.1980">
    <property type="entry name" value="Nitrogenase molybdenum iron protein domain"/>
    <property type="match status" value="2"/>
</dbReference>
<evidence type="ECO:0000313" key="4">
    <source>
        <dbReference type="Proteomes" id="UP000234240"/>
    </source>
</evidence>
<dbReference type="PROSITE" id="PS50983">
    <property type="entry name" value="FE_B12_PBP"/>
    <property type="match status" value="1"/>
</dbReference>
<dbReference type="Gene3D" id="1.20.58.2180">
    <property type="match status" value="1"/>
</dbReference>
<feature type="domain" description="Fe/B12 periplasmic-binding" evidence="2">
    <location>
        <begin position="50"/>
        <end position="313"/>
    </location>
</feature>
<evidence type="ECO:0000313" key="3">
    <source>
        <dbReference type="EMBL" id="PLR39723.1"/>
    </source>
</evidence>
<dbReference type="PANTHER" id="PTHR30535">
    <property type="entry name" value="VITAMIN B12-BINDING PROTEIN"/>
    <property type="match status" value="1"/>
</dbReference>
<feature type="signal peptide" evidence="1">
    <location>
        <begin position="1"/>
        <end position="27"/>
    </location>
</feature>
<evidence type="ECO:0000259" key="2">
    <source>
        <dbReference type="PROSITE" id="PS50983"/>
    </source>
</evidence>
<dbReference type="InterPro" id="IPR050902">
    <property type="entry name" value="ABC_Transporter_SBP"/>
</dbReference>